<dbReference type="PANTHER" id="PTHR34818">
    <property type="entry name" value="PROTEIN BLI-3"/>
    <property type="match status" value="1"/>
</dbReference>
<dbReference type="InterPro" id="IPR038725">
    <property type="entry name" value="YdaG_split_barrel_FMN-bd"/>
</dbReference>
<dbReference type="InterPro" id="IPR052917">
    <property type="entry name" value="Stress-Dev_Protein"/>
</dbReference>
<dbReference type="PANTHER" id="PTHR34818:SF1">
    <property type="entry name" value="PROTEIN BLI-3"/>
    <property type="match status" value="1"/>
</dbReference>
<protein>
    <recommendedName>
        <fullName evidence="1">General stress protein FMN-binding split barrel domain-containing protein</fullName>
    </recommendedName>
</protein>
<gene>
    <name evidence="2" type="ORF">Dxin01_02702</name>
</gene>
<evidence type="ECO:0000259" key="1">
    <source>
        <dbReference type="Pfam" id="PF16242"/>
    </source>
</evidence>
<sequence>MRGMDICMLTTVSSYGRLASRPMSNNGEVDYDGTSYFFTWADSRRAKDIAENKHVQLNFKADQGFLFVAVQGEARILHDRRVMEPHWHKELEQWFKDGLDTAGLIMLRVDAKRLRWWGEDDGELEW</sequence>
<dbReference type="SUPFAM" id="SSF50475">
    <property type="entry name" value="FMN-binding split barrel"/>
    <property type="match status" value="1"/>
</dbReference>
<comment type="caution">
    <text evidence="2">The sequence shown here is derived from an EMBL/GenBank/DDBJ whole genome shotgun (WGS) entry which is preliminary data.</text>
</comment>
<keyword evidence="3" id="KW-1185">Reference proteome</keyword>
<name>A0ABP9VFE4_9DEIO</name>
<feature type="domain" description="General stress protein FMN-binding split barrel" evidence="1">
    <location>
        <begin position="3"/>
        <end position="124"/>
    </location>
</feature>
<dbReference type="Proteomes" id="UP001458946">
    <property type="component" value="Unassembled WGS sequence"/>
</dbReference>
<dbReference type="Gene3D" id="2.30.110.10">
    <property type="entry name" value="Electron Transport, Fmn-binding Protein, Chain A"/>
    <property type="match status" value="1"/>
</dbReference>
<dbReference type="InterPro" id="IPR012349">
    <property type="entry name" value="Split_barrel_FMN-bd"/>
</dbReference>
<dbReference type="Pfam" id="PF16242">
    <property type="entry name" value="Pyrid_ox_like"/>
    <property type="match status" value="1"/>
</dbReference>
<proteinExistence type="predicted"/>
<accession>A0ABP9VFE4</accession>
<evidence type="ECO:0000313" key="2">
    <source>
        <dbReference type="EMBL" id="GAA5502955.1"/>
    </source>
</evidence>
<evidence type="ECO:0000313" key="3">
    <source>
        <dbReference type="Proteomes" id="UP001458946"/>
    </source>
</evidence>
<dbReference type="EMBL" id="BAABRN010000034">
    <property type="protein sequence ID" value="GAA5502955.1"/>
    <property type="molecule type" value="Genomic_DNA"/>
</dbReference>
<organism evidence="2 3">
    <name type="scientific">Deinococcus xinjiangensis</name>
    <dbReference type="NCBI Taxonomy" id="457454"/>
    <lineage>
        <taxon>Bacteria</taxon>
        <taxon>Thermotogati</taxon>
        <taxon>Deinococcota</taxon>
        <taxon>Deinococci</taxon>
        <taxon>Deinococcales</taxon>
        <taxon>Deinococcaceae</taxon>
        <taxon>Deinococcus</taxon>
    </lineage>
</organism>
<reference evidence="2 3" key="1">
    <citation type="submission" date="2024-02" db="EMBL/GenBank/DDBJ databases">
        <title>Deinococcus xinjiangensis NBRC 107630.</title>
        <authorList>
            <person name="Ichikawa N."/>
            <person name="Katano-Makiyama Y."/>
            <person name="Hidaka K."/>
        </authorList>
    </citation>
    <scope>NUCLEOTIDE SEQUENCE [LARGE SCALE GENOMIC DNA]</scope>
    <source>
        <strain evidence="2 3">NBRC 107630</strain>
    </source>
</reference>